<dbReference type="SUPFAM" id="SSF53474">
    <property type="entry name" value="alpha/beta-Hydrolases"/>
    <property type="match status" value="1"/>
</dbReference>
<keyword evidence="3" id="KW-1185">Reference proteome</keyword>
<feature type="non-terminal residue" evidence="2">
    <location>
        <position position="68"/>
    </location>
</feature>
<accession>A0A699ZL88</accession>
<dbReference type="GO" id="GO:0047372">
    <property type="term" value="F:monoacylglycerol lipase activity"/>
    <property type="evidence" value="ECO:0007669"/>
    <property type="project" value="TreeGrafter"/>
</dbReference>
<proteinExistence type="inferred from homology"/>
<organism evidence="2 3">
    <name type="scientific">Haematococcus lacustris</name>
    <name type="common">Green alga</name>
    <name type="synonym">Haematococcus pluvialis</name>
    <dbReference type="NCBI Taxonomy" id="44745"/>
    <lineage>
        <taxon>Eukaryota</taxon>
        <taxon>Viridiplantae</taxon>
        <taxon>Chlorophyta</taxon>
        <taxon>core chlorophytes</taxon>
        <taxon>Chlorophyceae</taxon>
        <taxon>CS clade</taxon>
        <taxon>Chlamydomonadales</taxon>
        <taxon>Haematococcaceae</taxon>
        <taxon>Haematococcus</taxon>
    </lineage>
</organism>
<evidence type="ECO:0000256" key="1">
    <source>
        <dbReference type="ARBA" id="ARBA00010884"/>
    </source>
</evidence>
<dbReference type="GO" id="GO:0034338">
    <property type="term" value="F:short-chain carboxylesterase activity"/>
    <property type="evidence" value="ECO:0007669"/>
    <property type="project" value="TreeGrafter"/>
</dbReference>
<comment type="similarity">
    <text evidence="1">Belongs to the AB hydrolase superfamily. AB hydrolase 4 family.</text>
</comment>
<evidence type="ECO:0000313" key="2">
    <source>
        <dbReference type="EMBL" id="GFH19574.1"/>
    </source>
</evidence>
<dbReference type="PANTHER" id="PTHR10794:SF84">
    <property type="entry name" value="ESTERASE_LIPASE_THIOESTERASE FAMILY PROTEIN"/>
    <property type="match status" value="1"/>
</dbReference>
<dbReference type="InterPro" id="IPR050960">
    <property type="entry name" value="AB_hydrolase_4_sf"/>
</dbReference>
<dbReference type="Proteomes" id="UP000485058">
    <property type="component" value="Unassembled WGS sequence"/>
</dbReference>
<dbReference type="PANTHER" id="PTHR10794">
    <property type="entry name" value="ABHYDROLASE DOMAIN-CONTAINING PROTEIN"/>
    <property type="match status" value="1"/>
</dbReference>
<dbReference type="EMBL" id="BLLF01001486">
    <property type="protein sequence ID" value="GFH19574.1"/>
    <property type="molecule type" value="Genomic_DNA"/>
</dbReference>
<gene>
    <name evidence="2" type="ORF">HaLaN_16539</name>
</gene>
<sequence>MVVAIPLLCIQALDDPIAPAEAIPYQALSRNPHTLLVTTTSGGHLGWVSGDQGPLGHPWSDQAMMEWL</sequence>
<evidence type="ECO:0000313" key="3">
    <source>
        <dbReference type="Proteomes" id="UP000485058"/>
    </source>
</evidence>
<dbReference type="AlphaFoldDB" id="A0A699ZL88"/>
<dbReference type="InterPro" id="IPR029058">
    <property type="entry name" value="AB_hydrolase_fold"/>
</dbReference>
<comment type="caution">
    <text evidence="2">The sequence shown here is derived from an EMBL/GenBank/DDBJ whole genome shotgun (WGS) entry which is preliminary data.</text>
</comment>
<protein>
    <submittedName>
        <fullName evidence="2">PAS domain-containing protein</fullName>
    </submittedName>
</protein>
<feature type="non-terminal residue" evidence="2">
    <location>
        <position position="1"/>
    </location>
</feature>
<name>A0A699ZL88_HAELA</name>
<reference evidence="2 3" key="1">
    <citation type="submission" date="2020-02" db="EMBL/GenBank/DDBJ databases">
        <title>Draft genome sequence of Haematococcus lacustris strain NIES-144.</title>
        <authorList>
            <person name="Morimoto D."/>
            <person name="Nakagawa S."/>
            <person name="Yoshida T."/>
            <person name="Sawayama S."/>
        </authorList>
    </citation>
    <scope>NUCLEOTIDE SEQUENCE [LARGE SCALE GENOMIC DNA]</scope>
    <source>
        <strain evidence="2 3">NIES-144</strain>
    </source>
</reference>